<feature type="signal peptide" evidence="3">
    <location>
        <begin position="1"/>
        <end position="22"/>
    </location>
</feature>
<feature type="chain" id="PRO_5018566616" evidence="3">
    <location>
        <begin position="23"/>
        <end position="438"/>
    </location>
</feature>
<comment type="similarity">
    <text evidence="1">Belongs to the peptidase C1 family.</text>
</comment>
<evidence type="ECO:0000256" key="2">
    <source>
        <dbReference type="ARBA" id="ARBA00023157"/>
    </source>
</evidence>
<dbReference type="SUPFAM" id="SSF54001">
    <property type="entry name" value="Cysteine proteinases"/>
    <property type="match status" value="1"/>
</dbReference>
<protein>
    <submittedName>
        <fullName evidence="5">Putative papain family cysteine protease</fullName>
    </submittedName>
</protein>
<dbReference type="SMART" id="SM00645">
    <property type="entry name" value="Pept_C1"/>
    <property type="match status" value="1"/>
</dbReference>
<dbReference type="Gene3D" id="3.90.70.10">
    <property type="entry name" value="Cysteine proteinases"/>
    <property type="match status" value="1"/>
</dbReference>
<dbReference type="Pfam" id="PF00112">
    <property type="entry name" value="Peptidase_C1"/>
    <property type="match status" value="1"/>
</dbReference>
<evidence type="ECO:0000259" key="4">
    <source>
        <dbReference type="PROSITE" id="PS50958"/>
    </source>
</evidence>
<dbReference type="InterPro" id="IPR013128">
    <property type="entry name" value="Peptidase_C1A"/>
</dbReference>
<evidence type="ECO:0000256" key="3">
    <source>
        <dbReference type="SAM" id="SignalP"/>
    </source>
</evidence>
<dbReference type="PROSITE" id="PS50958">
    <property type="entry name" value="SMB_2"/>
    <property type="match status" value="1"/>
</dbReference>
<dbReference type="AlphaFoldDB" id="A0A224XK56"/>
<dbReference type="EMBL" id="GFTR01006228">
    <property type="protein sequence ID" value="JAW10198.1"/>
    <property type="molecule type" value="Transcribed_RNA"/>
</dbReference>
<reference evidence="5" key="1">
    <citation type="journal article" date="2018" name="PLoS Negl. Trop. Dis.">
        <title>An insight into the salivary gland and fat body transcriptome of Panstrongylus lignarius (Hemiptera: Heteroptera), the main vector of Chagas disease in Peru.</title>
        <authorList>
            <person name="Nevoa J.C."/>
            <person name="Mendes M.T."/>
            <person name="da Silva M.V."/>
            <person name="Soares S.C."/>
            <person name="Oliveira C.J.F."/>
            <person name="Ribeiro J.M.C."/>
        </authorList>
    </citation>
    <scope>NUCLEOTIDE SEQUENCE</scope>
</reference>
<dbReference type="InterPro" id="IPR025660">
    <property type="entry name" value="Pept_his_AS"/>
</dbReference>
<keyword evidence="5" id="KW-0378">Hydrolase</keyword>
<dbReference type="GO" id="GO:0008234">
    <property type="term" value="F:cysteine-type peptidase activity"/>
    <property type="evidence" value="ECO:0007669"/>
    <property type="project" value="InterPro"/>
</dbReference>
<proteinExistence type="inferred from homology"/>
<evidence type="ECO:0000256" key="1">
    <source>
        <dbReference type="ARBA" id="ARBA00008455"/>
    </source>
</evidence>
<evidence type="ECO:0000313" key="5">
    <source>
        <dbReference type="EMBL" id="JAW10198.1"/>
    </source>
</evidence>
<name>A0A224XK56_9HEMI</name>
<dbReference type="InterPro" id="IPR001212">
    <property type="entry name" value="Somatomedin_B_dom"/>
</dbReference>
<accession>A0A224XK56</accession>
<dbReference type="PANTHER" id="PTHR12411">
    <property type="entry name" value="CYSTEINE PROTEASE FAMILY C1-RELATED"/>
    <property type="match status" value="1"/>
</dbReference>
<sequence>MKMYQLFFITVVITSLYHPVLGDYGNPGYCGQRSAPQCCMSREDDCSVPNYGSLCYCDEFCHTARDCCEDMNSTCYGKPSNITRLCYWNGTGKFYEPDENFRDGCNTCKCQAVSSSMELMCTSHTCLVDDKLVEEINNIQGEWTAGKPEQFVPLVLNIGMNILLGTFKSRKKVADMLPKYTPVRPRSLPKYFDARTQWPYLITSPPNQGCGASWVFSTVSVASDRWNIMSNGSFRGRLSFQHLLSCNKRNRMGCKGGHLTKGWNWIHDFGLVKEECYRWTGDNNRCYLPKHKGATSAACIDDGRRSKTKLYYTSPVYRIASDQYQIMKEIKDNGPVQATMDVFRDFFLYESGIYSCPANYKRSQGYSFSPPIKDYPGYHSVRIVGWGEKVISGNLIKYWIVSNSWGEKWGEGGYFRIRRGTNNCNIEKFILAPWIHEN</sequence>
<dbReference type="PROSITE" id="PS00639">
    <property type="entry name" value="THIOL_PROTEASE_HIS"/>
    <property type="match status" value="1"/>
</dbReference>
<dbReference type="InterPro" id="IPR038765">
    <property type="entry name" value="Papain-like_cys_pep_sf"/>
</dbReference>
<keyword evidence="2" id="KW-1015">Disulfide bond</keyword>
<dbReference type="InterPro" id="IPR000668">
    <property type="entry name" value="Peptidase_C1A_C"/>
</dbReference>
<feature type="domain" description="SMB" evidence="4">
    <location>
        <begin position="35"/>
        <end position="80"/>
    </location>
</feature>
<organism evidence="5">
    <name type="scientific">Panstrongylus lignarius</name>
    <dbReference type="NCBI Taxonomy" id="156445"/>
    <lineage>
        <taxon>Eukaryota</taxon>
        <taxon>Metazoa</taxon>
        <taxon>Ecdysozoa</taxon>
        <taxon>Arthropoda</taxon>
        <taxon>Hexapoda</taxon>
        <taxon>Insecta</taxon>
        <taxon>Pterygota</taxon>
        <taxon>Neoptera</taxon>
        <taxon>Paraneoptera</taxon>
        <taxon>Hemiptera</taxon>
        <taxon>Heteroptera</taxon>
        <taxon>Panheteroptera</taxon>
        <taxon>Cimicomorpha</taxon>
        <taxon>Reduviidae</taxon>
        <taxon>Triatominae</taxon>
        <taxon>Panstrongylus</taxon>
    </lineage>
</organism>
<dbReference type="GO" id="GO:0006508">
    <property type="term" value="P:proteolysis"/>
    <property type="evidence" value="ECO:0007669"/>
    <property type="project" value="UniProtKB-KW"/>
</dbReference>
<keyword evidence="3" id="KW-0732">Signal</keyword>
<keyword evidence="5" id="KW-0645">Protease</keyword>